<dbReference type="EMBL" id="CP021434">
    <property type="protein sequence ID" value="ARU62127.1"/>
    <property type="molecule type" value="Genomic_DNA"/>
</dbReference>
<keyword evidence="1" id="KW-0732">Signal</keyword>
<dbReference type="AlphaFoldDB" id="A0A1Y0INS4"/>
<name>A0A1Y0INS4_9BACL</name>
<evidence type="ECO:0000313" key="2">
    <source>
        <dbReference type="EMBL" id="ARU62127.1"/>
    </source>
</evidence>
<reference evidence="3" key="1">
    <citation type="submission" date="2017-05" db="EMBL/GenBank/DDBJ databases">
        <authorList>
            <person name="Sung H."/>
        </authorList>
    </citation>
    <scope>NUCLEOTIDE SEQUENCE [LARGE SCALE GENOMIC DNA]</scope>
    <source>
        <strain evidence="3">AR23208</strain>
    </source>
</reference>
<protein>
    <submittedName>
        <fullName evidence="2">Uncharacterized protein</fullName>
    </submittedName>
</protein>
<feature type="chain" id="PRO_5012824242" evidence="1">
    <location>
        <begin position="25"/>
        <end position="141"/>
    </location>
</feature>
<organism evidence="2 3">
    <name type="scientific">Tumebacillus avium</name>
    <dbReference type="NCBI Taxonomy" id="1903704"/>
    <lineage>
        <taxon>Bacteria</taxon>
        <taxon>Bacillati</taxon>
        <taxon>Bacillota</taxon>
        <taxon>Bacilli</taxon>
        <taxon>Bacillales</taxon>
        <taxon>Alicyclobacillaceae</taxon>
        <taxon>Tumebacillus</taxon>
    </lineage>
</organism>
<evidence type="ECO:0000313" key="3">
    <source>
        <dbReference type="Proteomes" id="UP000195437"/>
    </source>
</evidence>
<keyword evidence="3" id="KW-1185">Reference proteome</keyword>
<dbReference type="RefSeq" id="WP_087457489.1">
    <property type="nucleotide sequence ID" value="NZ_CP021434.1"/>
</dbReference>
<accession>A0A1Y0INS4</accession>
<proteinExistence type="predicted"/>
<sequence>MKKSVLLAATFAVLATVAPSAALAAPTKTASKAPITQSHVVAPDATGSFSFNSLLYPSYSVKLGTFYTTGLTSIGGNFSGPYRVFFRVPGTTTIVYNFTQSAGSYSADINKLPRVTAGTYDVYLYNPNTYNITLTGAFYWD</sequence>
<evidence type="ECO:0000256" key="1">
    <source>
        <dbReference type="SAM" id="SignalP"/>
    </source>
</evidence>
<dbReference type="KEGG" id="tum:CBW65_14815"/>
<gene>
    <name evidence="2" type="ORF">CBW65_14815</name>
</gene>
<dbReference type="Proteomes" id="UP000195437">
    <property type="component" value="Chromosome"/>
</dbReference>
<feature type="signal peptide" evidence="1">
    <location>
        <begin position="1"/>
        <end position="24"/>
    </location>
</feature>